<dbReference type="AlphaFoldDB" id="A0A0W4ZWW9"/>
<evidence type="ECO:0000313" key="2">
    <source>
        <dbReference type="Proteomes" id="UP000011958"/>
    </source>
</evidence>
<dbReference type="GeneID" id="30671605"/>
<accession>A0A0W4ZWW9</accession>
<keyword evidence="2" id="KW-1185">Reference proteome</keyword>
<sequence>MFYEMLLLLLFKYTVAAYVIFENISWIVRRIIFVVIDKNNSKILLRSVVLDFMYLKTILIMKNYIAMSNKN</sequence>
<gene>
    <name evidence="1" type="ORF">PNEG_04332</name>
</gene>
<evidence type="ECO:0000313" key="1">
    <source>
        <dbReference type="EMBL" id="KTW32856.1"/>
    </source>
</evidence>
<protein>
    <submittedName>
        <fullName evidence="1">Uncharacterized protein</fullName>
    </submittedName>
</protein>
<dbReference type="VEuPathDB" id="FungiDB:PNEG_04332"/>
<dbReference type="EMBL" id="AFWA02000014">
    <property type="protein sequence ID" value="KTW32856.1"/>
    <property type="molecule type" value="Genomic_DNA"/>
</dbReference>
<name>A0A0W4ZWW9_PNEMU</name>
<organism evidence="1 2">
    <name type="scientific">Pneumocystis murina (strain B123)</name>
    <name type="common">Mouse pneumocystis pneumonia agent</name>
    <name type="synonym">Pneumocystis carinii f. sp. muris</name>
    <dbReference type="NCBI Taxonomy" id="1069680"/>
    <lineage>
        <taxon>Eukaryota</taxon>
        <taxon>Fungi</taxon>
        <taxon>Dikarya</taxon>
        <taxon>Ascomycota</taxon>
        <taxon>Taphrinomycotina</taxon>
        <taxon>Pneumocystomycetes</taxon>
        <taxon>Pneumocystaceae</taxon>
        <taxon>Pneumocystis</taxon>
    </lineage>
</organism>
<comment type="caution">
    <text evidence="1">The sequence shown here is derived from an EMBL/GenBank/DDBJ whole genome shotgun (WGS) entry which is preliminary data.</text>
</comment>
<dbReference type="RefSeq" id="XP_019613336.1">
    <property type="nucleotide sequence ID" value="XM_019757844.1"/>
</dbReference>
<reference evidence="2" key="1">
    <citation type="journal article" date="2016" name="Nat. Commun.">
        <title>Genome analysis of three Pneumocystis species reveals adaptation mechanisms to life exclusively in mammalian hosts.</title>
        <authorList>
            <person name="Ma L."/>
            <person name="Chen Z."/>
            <person name="Huang D.W."/>
            <person name="Kutty G."/>
            <person name="Ishihara M."/>
            <person name="Wang H."/>
            <person name="Abouelleil A."/>
            <person name="Bishop L."/>
            <person name="Davey E."/>
            <person name="Deng R."/>
            <person name="Deng X."/>
            <person name="Fan L."/>
            <person name="Fantoni G."/>
            <person name="Fitzgerald M."/>
            <person name="Gogineni E."/>
            <person name="Goldberg J.M."/>
            <person name="Handley G."/>
            <person name="Hu X."/>
            <person name="Huber C."/>
            <person name="Jiao X."/>
            <person name="Jones K."/>
            <person name="Levin J.Z."/>
            <person name="Liu Y."/>
            <person name="Macdonald P."/>
            <person name="Melnikov A."/>
            <person name="Raley C."/>
            <person name="Sassi M."/>
            <person name="Sherman B.T."/>
            <person name="Song X."/>
            <person name="Sykes S."/>
            <person name="Tran B."/>
            <person name="Walsh L."/>
            <person name="Xia Y."/>
            <person name="Yang J."/>
            <person name="Young S."/>
            <person name="Zeng Q."/>
            <person name="Zheng X."/>
            <person name="Stephens R."/>
            <person name="Nusbaum C."/>
            <person name="Birren B.W."/>
            <person name="Azadi P."/>
            <person name="Lempicki R.A."/>
            <person name="Cuomo C.A."/>
            <person name="Kovacs J.A."/>
        </authorList>
    </citation>
    <scope>NUCLEOTIDE SEQUENCE [LARGE SCALE GENOMIC DNA]</scope>
    <source>
        <strain evidence="2">B123</strain>
    </source>
</reference>
<proteinExistence type="predicted"/>
<dbReference type="Proteomes" id="UP000011958">
    <property type="component" value="Unassembled WGS sequence"/>
</dbReference>